<evidence type="ECO:0000256" key="1">
    <source>
        <dbReference type="ARBA" id="ARBA00004196"/>
    </source>
</evidence>
<dbReference type="InterPro" id="IPR006143">
    <property type="entry name" value="RND_pump_MFP"/>
</dbReference>
<feature type="compositionally biased region" description="Polar residues" evidence="5">
    <location>
        <begin position="359"/>
        <end position="382"/>
    </location>
</feature>
<dbReference type="Gene3D" id="2.40.420.20">
    <property type="match status" value="1"/>
</dbReference>
<gene>
    <name evidence="9" type="ORF">HYN46_01295</name>
</gene>
<keyword evidence="10" id="KW-1185">Reference proteome</keyword>
<feature type="domain" description="CusB-like beta-barrel" evidence="7">
    <location>
        <begin position="206"/>
        <end position="276"/>
    </location>
</feature>
<dbReference type="RefSeq" id="WP_114897756.1">
    <property type="nucleotide sequence ID" value="NZ_CP031222.1"/>
</dbReference>
<keyword evidence="4" id="KW-0175">Coiled coil</keyword>
<accession>A0A345P2Y7</accession>
<dbReference type="Gene3D" id="2.40.30.170">
    <property type="match status" value="1"/>
</dbReference>
<protein>
    <submittedName>
        <fullName evidence="9">Efflux RND transporter periplasmic adaptor subunit</fullName>
    </submittedName>
</protein>
<evidence type="ECO:0000259" key="6">
    <source>
        <dbReference type="Pfam" id="PF25917"/>
    </source>
</evidence>
<feature type="coiled-coil region" evidence="4">
    <location>
        <begin position="136"/>
        <end position="163"/>
    </location>
</feature>
<dbReference type="InterPro" id="IPR058625">
    <property type="entry name" value="MdtA-like_BSH"/>
</dbReference>
<name>A0A345P2Y7_9GAMM</name>
<feature type="domain" description="Multidrug resistance protein MdtA-like C-terminal permuted SH3" evidence="8">
    <location>
        <begin position="283"/>
        <end position="343"/>
    </location>
</feature>
<dbReference type="Pfam" id="PF25967">
    <property type="entry name" value="RND-MFP_C"/>
    <property type="match status" value="1"/>
</dbReference>
<dbReference type="GO" id="GO:1990281">
    <property type="term" value="C:efflux pump complex"/>
    <property type="evidence" value="ECO:0007669"/>
    <property type="project" value="TreeGrafter"/>
</dbReference>
<dbReference type="InterPro" id="IPR058792">
    <property type="entry name" value="Beta-barrel_RND_2"/>
</dbReference>
<feature type="domain" description="Multidrug resistance protein MdtA-like barrel-sandwich hybrid" evidence="6">
    <location>
        <begin position="63"/>
        <end position="194"/>
    </location>
</feature>
<proteinExistence type="inferred from homology"/>
<dbReference type="NCBIfam" id="TIGR01730">
    <property type="entry name" value="RND_mfp"/>
    <property type="match status" value="1"/>
</dbReference>
<dbReference type="InterPro" id="IPR058627">
    <property type="entry name" value="MdtA-like_C"/>
</dbReference>
<sequence>MISQQINRPILLLSIAMLSACGKQEPAKPQPRPAMVTQPISAGLLLNSYAGDVTARVQPQLSFRVGGKVIKRWVDVGNTVKAGQILAELDPQDAQLQRTAAAAQLASAESAERVAKSELDRYKQLLAPNAISRSQYDQVENQYKSAASALQQAKSQYDVASNQANYNTLRAPENGVIVQRQVEAGQVVTAGQPIYTLAAQGDREVVIGLPEQDLPRFHIGQHVTVTVWSQPDARFPAHVRELSPAADQSHTFAARIAFDQPNPSVDIGQSARVYAADPKTATALSIPLSAVTAEQGAAYVWVLNPSTSVIKRTFIKTGAYDRDIVPVLSGLNPSDWVVVAGVQLLHDGQKIQPVDRQNRPVTATTGTQSTPVVATAPNSKQG</sequence>
<keyword evidence="3" id="KW-0813">Transport</keyword>
<dbReference type="AlphaFoldDB" id="A0A345P2Y7"/>
<comment type="similarity">
    <text evidence="2">Belongs to the membrane fusion protein (MFP) (TC 8.A.1) family.</text>
</comment>
<reference evidence="9 10" key="1">
    <citation type="submission" date="2018-07" db="EMBL/GenBank/DDBJ databases">
        <title>Genome sequencing of Moraxellaceae gen. HYN0046.</title>
        <authorList>
            <person name="Kim M."/>
            <person name="Yi H."/>
        </authorList>
    </citation>
    <scope>NUCLEOTIDE SEQUENCE [LARGE SCALE GENOMIC DNA]</scope>
    <source>
        <strain evidence="9 10">HYN0046</strain>
    </source>
</reference>
<evidence type="ECO:0000256" key="2">
    <source>
        <dbReference type="ARBA" id="ARBA00009477"/>
    </source>
</evidence>
<dbReference type="PANTHER" id="PTHR30469:SF15">
    <property type="entry name" value="HLYD FAMILY OF SECRETION PROTEINS"/>
    <property type="match status" value="1"/>
</dbReference>
<dbReference type="SUPFAM" id="SSF111369">
    <property type="entry name" value="HlyD-like secretion proteins"/>
    <property type="match status" value="1"/>
</dbReference>
<dbReference type="GO" id="GO:0015562">
    <property type="term" value="F:efflux transmembrane transporter activity"/>
    <property type="evidence" value="ECO:0007669"/>
    <property type="project" value="TreeGrafter"/>
</dbReference>
<dbReference type="Proteomes" id="UP000253940">
    <property type="component" value="Chromosome"/>
</dbReference>
<dbReference type="Gene3D" id="2.40.50.100">
    <property type="match status" value="1"/>
</dbReference>
<evidence type="ECO:0000256" key="3">
    <source>
        <dbReference type="ARBA" id="ARBA00022448"/>
    </source>
</evidence>
<evidence type="ECO:0000259" key="8">
    <source>
        <dbReference type="Pfam" id="PF25967"/>
    </source>
</evidence>
<evidence type="ECO:0000259" key="7">
    <source>
        <dbReference type="Pfam" id="PF25954"/>
    </source>
</evidence>
<comment type="subcellular location">
    <subcellularLocation>
        <location evidence="1">Cell envelope</location>
    </subcellularLocation>
</comment>
<dbReference type="PANTHER" id="PTHR30469">
    <property type="entry name" value="MULTIDRUG RESISTANCE PROTEIN MDTA"/>
    <property type="match status" value="1"/>
</dbReference>
<dbReference type="KEGG" id="mbah:HYN46_01295"/>
<dbReference type="Gene3D" id="1.10.287.470">
    <property type="entry name" value="Helix hairpin bin"/>
    <property type="match status" value="1"/>
</dbReference>
<evidence type="ECO:0000256" key="4">
    <source>
        <dbReference type="SAM" id="Coils"/>
    </source>
</evidence>
<evidence type="ECO:0000313" key="10">
    <source>
        <dbReference type="Proteomes" id="UP000253940"/>
    </source>
</evidence>
<dbReference type="EMBL" id="CP031222">
    <property type="protein sequence ID" value="AXI01646.1"/>
    <property type="molecule type" value="Genomic_DNA"/>
</dbReference>
<dbReference type="Pfam" id="PF25917">
    <property type="entry name" value="BSH_RND"/>
    <property type="match status" value="1"/>
</dbReference>
<evidence type="ECO:0000256" key="5">
    <source>
        <dbReference type="SAM" id="MobiDB-lite"/>
    </source>
</evidence>
<dbReference type="OrthoDB" id="9806939at2"/>
<feature type="region of interest" description="Disordered" evidence="5">
    <location>
        <begin position="351"/>
        <end position="382"/>
    </location>
</feature>
<evidence type="ECO:0000313" key="9">
    <source>
        <dbReference type="EMBL" id="AXI01646.1"/>
    </source>
</evidence>
<organism evidence="9 10">
    <name type="scientific">Aquirhabdus parva</name>
    <dbReference type="NCBI Taxonomy" id="2283318"/>
    <lineage>
        <taxon>Bacteria</taxon>
        <taxon>Pseudomonadati</taxon>
        <taxon>Pseudomonadota</taxon>
        <taxon>Gammaproteobacteria</taxon>
        <taxon>Moraxellales</taxon>
        <taxon>Moraxellaceae</taxon>
        <taxon>Aquirhabdus</taxon>
    </lineage>
</organism>
<dbReference type="Pfam" id="PF25954">
    <property type="entry name" value="Beta-barrel_RND_2"/>
    <property type="match status" value="1"/>
</dbReference>